<evidence type="ECO:0000256" key="2">
    <source>
        <dbReference type="SAM" id="MobiDB-lite"/>
    </source>
</evidence>
<feature type="non-terminal residue" evidence="4">
    <location>
        <position position="1"/>
    </location>
</feature>
<evidence type="ECO:0000313" key="4">
    <source>
        <dbReference type="EMBL" id="KNZ62162.1"/>
    </source>
</evidence>
<reference evidence="4 5" key="1">
    <citation type="submission" date="2015-08" db="EMBL/GenBank/DDBJ databases">
        <title>Next Generation Sequencing and Analysis of the Genome of Puccinia sorghi L Schw, the Causal Agent of Maize Common Rust.</title>
        <authorList>
            <person name="Rochi L."/>
            <person name="Burguener G."/>
            <person name="Darino M."/>
            <person name="Turjanski A."/>
            <person name="Kreff E."/>
            <person name="Dieguez M.J."/>
            <person name="Sacco F."/>
        </authorList>
    </citation>
    <scope>NUCLEOTIDE SEQUENCE [LARGE SCALE GENOMIC DNA]</scope>
    <source>
        <strain evidence="4 5">RO10H11247</strain>
    </source>
</reference>
<keyword evidence="1" id="KW-0511">Multifunctional enzyme</keyword>
<proteinExistence type="predicted"/>
<dbReference type="VEuPathDB" id="FungiDB:VP01_1305g1"/>
<feature type="domain" description="Reverse transcriptase/retrotransposon-derived protein RNase H-like" evidence="3">
    <location>
        <begin position="267"/>
        <end position="367"/>
    </location>
</feature>
<dbReference type="STRING" id="27349.A0A0L6VNJ5"/>
<dbReference type="FunFam" id="3.30.70.270:FF:000020">
    <property type="entry name" value="Transposon Tf2-6 polyprotein-like Protein"/>
    <property type="match status" value="1"/>
</dbReference>
<dbReference type="InterPro" id="IPR050951">
    <property type="entry name" value="Retrovirus_Pol_polyprotein"/>
</dbReference>
<evidence type="ECO:0000256" key="1">
    <source>
        <dbReference type="ARBA" id="ARBA00023268"/>
    </source>
</evidence>
<dbReference type="PANTHER" id="PTHR37984:SF5">
    <property type="entry name" value="PROTEIN NYNRIN-LIKE"/>
    <property type="match status" value="1"/>
</dbReference>
<feature type="region of interest" description="Disordered" evidence="2">
    <location>
        <begin position="1"/>
        <end position="23"/>
    </location>
</feature>
<name>A0A0L6VNJ5_9BASI</name>
<dbReference type="InterPro" id="IPR043502">
    <property type="entry name" value="DNA/RNA_pol_sf"/>
</dbReference>
<keyword evidence="5" id="KW-1185">Reference proteome</keyword>
<dbReference type="InterPro" id="IPR041577">
    <property type="entry name" value="RT_RNaseH_2"/>
</dbReference>
<comment type="caution">
    <text evidence="4">The sequence shown here is derived from an EMBL/GenBank/DDBJ whole genome shotgun (WGS) entry which is preliminary data.</text>
</comment>
<organism evidence="4 5">
    <name type="scientific">Puccinia sorghi</name>
    <dbReference type="NCBI Taxonomy" id="27349"/>
    <lineage>
        <taxon>Eukaryota</taxon>
        <taxon>Fungi</taxon>
        <taxon>Dikarya</taxon>
        <taxon>Basidiomycota</taxon>
        <taxon>Pucciniomycotina</taxon>
        <taxon>Pucciniomycetes</taxon>
        <taxon>Pucciniales</taxon>
        <taxon>Pucciniaceae</taxon>
        <taxon>Puccinia</taxon>
    </lineage>
</organism>
<dbReference type="Proteomes" id="UP000037035">
    <property type="component" value="Unassembled WGS sequence"/>
</dbReference>
<protein>
    <recommendedName>
        <fullName evidence="3">Reverse transcriptase/retrotransposon-derived protein RNase H-like domain-containing protein</fullName>
    </recommendedName>
</protein>
<dbReference type="SUPFAM" id="SSF56672">
    <property type="entry name" value="DNA/RNA polymerases"/>
    <property type="match status" value="2"/>
</dbReference>
<dbReference type="InterPro" id="IPR043128">
    <property type="entry name" value="Rev_trsase/Diguanyl_cyclase"/>
</dbReference>
<evidence type="ECO:0000313" key="5">
    <source>
        <dbReference type="Proteomes" id="UP000037035"/>
    </source>
</evidence>
<dbReference type="OrthoDB" id="2446696at2759"/>
<dbReference type="Gene3D" id="3.30.70.270">
    <property type="match status" value="1"/>
</dbReference>
<dbReference type="Pfam" id="PF17919">
    <property type="entry name" value="RT_RNaseH_2"/>
    <property type="match status" value="1"/>
</dbReference>
<dbReference type="AlphaFoldDB" id="A0A0L6VNJ5"/>
<dbReference type="GO" id="GO:0003824">
    <property type="term" value="F:catalytic activity"/>
    <property type="evidence" value="ECO:0007669"/>
    <property type="project" value="UniProtKB-KW"/>
</dbReference>
<dbReference type="PANTHER" id="PTHR37984">
    <property type="entry name" value="PROTEIN CBG26694"/>
    <property type="match status" value="1"/>
</dbReference>
<dbReference type="CDD" id="cd09274">
    <property type="entry name" value="RNase_HI_RT_Ty3"/>
    <property type="match status" value="1"/>
</dbReference>
<dbReference type="Gene3D" id="3.10.10.10">
    <property type="entry name" value="HIV Type 1 Reverse Transcriptase, subunit A, domain 1"/>
    <property type="match status" value="1"/>
</dbReference>
<gene>
    <name evidence="4" type="ORF">VP01_1305g1</name>
</gene>
<evidence type="ECO:0000259" key="3">
    <source>
        <dbReference type="Pfam" id="PF17919"/>
    </source>
</evidence>
<dbReference type="EMBL" id="LAVV01003399">
    <property type="protein sequence ID" value="KNZ62162.1"/>
    <property type="molecule type" value="Genomic_DNA"/>
</dbReference>
<sequence>LDNTLPPGDFQYPDSSPSSLSSMSTDIKYDEYIKDLETIIKTLLPVYHDYADIFSPIKIRGPAPVPGPVYSLSKQESSELQDYIAENVAKGFLQPSKSNTGSPVLFVPKKDECFTFSSYVTFINALSWSNFFFEAQSPRRLQLDSNCQRPGMADFNENPVWKFILWHILMISSSIQKTSTIILYAKLSKCKFHNSALQFLRVIVASNSISMHPAKFHKVLDWPKPTSVKTLQGFLGFANFYQKVIKNYSKTIFNLTSLLQKDTPFLFTEKALKEFDALKKAFTTAPILAHFSQLARTLIKTDTSDYAFAGVISQYSSSNLLHPVAFESQKLHNSELNYKIHDKELLAIVFCLQKWCSYLISLSEPFKVLTDHNALKYFMSSEVLTRQKA</sequence>
<accession>A0A0L6VNJ5</accession>